<dbReference type="EMBL" id="CM044707">
    <property type="protein sequence ID" value="KAI5654716.1"/>
    <property type="molecule type" value="Genomic_DNA"/>
</dbReference>
<accession>A0ACC0A1T9</accession>
<dbReference type="Proteomes" id="UP001060085">
    <property type="component" value="Linkage Group LG07"/>
</dbReference>
<keyword evidence="2" id="KW-1185">Reference proteome</keyword>
<proteinExistence type="predicted"/>
<reference evidence="2" key="1">
    <citation type="journal article" date="2023" name="Nat. Plants">
        <title>Single-cell RNA sequencing provides a high-resolution roadmap for understanding the multicellular compartmentation of specialized metabolism.</title>
        <authorList>
            <person name="Sun S."/>
            <person name="Shen X."/>
            <person name="Li Y."/>
            <person name="Li Y."/>
            <person name="Wang S."/>
            <person name="Li R."/>
            <person name="Zhang H."/>
            <person name="Shen G."/>
            <person name="Guo B."/>
            <person name="Wei J."/>
            <person name="Xu J."/>
            <person name="St-Pierre B."/>
            <person name="Chen S."/>
            <person name="Sun C."/>
        </authorList>
    </citation>
    <scope>NUCLEOTIDE SEQUENCE [LARGE SCALE GENOMIC DNA]</scope>
</reference>
<name>A0ACC0A1T9_CATRO</name>
<organism evidence="1 2">
    <name type="scientific">Catharanthus roseus</name>
    <name type="common">Madagascar periwinkle</name>
    <name type="synonym">Vinca rosea</name>
    <dbReference type="NCBI Taxonomy" id="4058"/>
    <lineage>
        <taxon>Eukaryota</taxon>
        <taxon>Viridiplantae</taxon>
        <taxon>Streptophyta</taxon>
        <taxon>Embryophyta</taxon>
        <taxon>Tracheophyta</taxon>
        <taxon>Spermatophyta</taxon>
        <taxon>Magnoliopsida</taxon>
        <taxon>eudicotyledons</taxon>
        <taxon>Gunneridae</taxon>
        <taxon>Pentapetalae</taxon>
        <taxon>asterids</taxon>
        <taxon>lamiids</taxon>
        <taxon>Gentianales</taxon>
        <taxon>Apocynaceae</taxon>
        <taxon>Rauvolfioideae</taxon>
        <taxon>Vinceae</taxon>
        <taxon>Catharanthinae</taxon>
        <taxon>Catharanthus</taxon>
    </lineage>
</organism>
<sequence length="358" mass="40424">MALGALMTTFYYQAMNPAMEALGFDFEPLLIACPFTFHVSHLLSGYHTVEVGFKLASSLSRCTKFQIKKDKEGNKFFQFRAELSTMHRIRRVFVLETPSRIEVYGHVQYEHTKFHEEPELLLTVKLDDFGQISHINHISASIMEKPLPVHPVHGVKIAANYKRRVTQHRSALPPPLLPLSKVLTTAALCRSSIAAAERVKKPVHGVKRNLDFKGSGDPHTSRLHGGMSKRNKQEVGHSSSACDVSVSDITKVEANHVSIMISSCAGQAKKSRHKRQQHRPWCFEPLWLQEPQSMDAIRTGIHGCYQTVLESPHPLTGLLFRESQTAICLKLHEWSKLTLGDFQKLLPEKLKALEILQK</sequence>
<gene>
    <name evidence="1" type="ORF">M9H77_31903</name>
</gene>
<comment type="caution">
    <text evidence="1">The sequence shown here is derived from an EMBL/GenBank/DDBJ whole genome shotgun (WGS) entry which is preliminary data.</text>
</comment>
<protein>
    <submittedName>
        <fullName evidence="1">Uncharacterized protein</fullName>
    </submittedName>
</protein>
<evidence type="ECO:0000313" key="1">
    <source>
        <dbReference type="EMBL" id="KAI5654716.1"/>
    </source>
</evidence>
<evidence type="ECO:0000313" key="2">
    <source>
        <dbReference type="Proteomes" id="UP001060085"/>
    </source>
</evidence>